<feature type="compositionally biased region" description="Polar residues" evidence="2">
    <location>
        <begin position="21"/>
        <end position="30"/>
    </location>
</feature>
<dbReference type="Gene3D" id="3.40.50.300">
    <property type="entry name" value="P-loop containing nucleotide triphosphate hydrolases"/>
    <property type="match status" value="3"/>
</dbReference>
<keyword evidence="1" id="KW-0347">Helicase</keyword>
<dbReference type="InterPro" id="IPR027417">
    <property type="entry name" value="P-loop_NTPase"/>
</dbReference>
<dbReference type="InterPro" id="IPR047187">
    <property type="entry name" value="SF1_C_Upf1"/>
</dbReference>
<dbReference type="GO" id="GO:0031380">
    <property type="term" value="C:nuclear RNA-directed RNA polymerase complex"/>
    <property type="evidence" value="ECO:0007669"/>
    <property type="project" value="TreeGrafter"/>
</dbReference>
<evidence type="ECO:0000313" key="6">
    <source>
        <dbReference type="EMBL" id="KAF2014622.1"/>
    </source>
</evidence>
<dbReference type="InterPro" id="IPR057373">
    <property type="entry name" value="ZNFX1"/>
</dbReference>
<evidence type="ECO:0000259" key="4">
    <source>
        <dbReference type="Pfam" id="PF13087"/>
    </source>
</evidence>
<keyword evidence="7" id="KW-1185">Reference proteome</keyword>
<dbReference type="GO" id="GO:0031048">
    <property type="term" value="P:regulatory ncRNA-mediated heterochromatin formation"/>
    <property type="evidence" value="ECO:0007669"/>
    <property type="project" value="TreeGrafter"/>
</dbReference>
<dbReference type="EMBL" id="ML978070">
    <property type="protein sequence ID" value="KAF2014622.1"/>
    <property type="molecule type" value="Genomic_DNA"/>
</dbReference>
<dbReference type="CDD" id="cd18808">
    <property type="entry name" value="SF1_C_Upf1"/>
    <property type="match status" value="1"/>
</dbReference>
<gene>
    <name evidence="6" type="ORF">BU24DRAFT_482133</name>
</gene>
<feature type="domain" description="DNA2/NAM7 helicase helicase" evidence="3">
    <location>
        <begin position="321"/>
        <end position="697"/>
    </location>
</feature>
<dbReference type="Pfam" id="PF13087">
    <property type="entry name" value="AAA_12"/>
    <property type="match status" value="1"/>
</dbReference>
<dbReference type="PANTHER" id="PTHR10887:SF341">
    <property type="entry name" value="NFX1-TYPE ZINC FINGER-CONTAINING PROTEIN 1"/>
    <property type="match status" value="1"/>
</dbReference>
<sequence length="1097" mass="124282">MNAHLAERLGTAAHHHEGMANQATIGSRPNNDIRDYFRGPREPRAPPTSSWLEKPEIPTHSEFLPQSHPASDAQRIIDVNDGPEPNKVKGPHQGKEDYLRSLYNLAREDAIRPLRDAIEQVRRSPWQDESDFDGASGSLGLYEPVYLTSIIAAGRGLGIRMAFSLGRAKKHIRWEQSKRLITGSLVALSPVDDCFQSKCVLAVVAARPMDLLHQNPPEIDLFFARAEEIEVDPMKRWIMVESRSSFFEASRHTLLALQHMMQEPFPLSEHLVKVQADVEPPKYVQTNPYTDMSSLVSMEDIQDFRNVNILEDWPSNESHGLDASQSNALKQILTSRLAIVQGPPGTGKTYVSVVALKILLSNLAGLGEAPIIVTCQTNHALDQLLRHVYEFEKDFIRLGGRSKDNVIIKKRTLFEVRQGMSEPRHPQGGRSVFARLRQVTSAMEKLLWPLMLGNSPIDHKILVKFGIITAEQGESIEAINAMGMSTQGPDTYGLKMEQWLGKCVTPCLRPLQPEDFADHEEDAEDYEIEKLQEIEAEAQDDSLDTLKGTTFHISDNVMGRSGALLNDEQIETILRTDDLTTVPISHRGPIYNYFQRKLKQKISVEFRKLAVEYEKFVKERRIHLWEQDLEILKSQRLVGMTTTGLSKYRALISALKPKVVLVEEAAETLEPPVTAACLPSLEHLILVGDHQQLRPHCETKEFEGKPFNFNVSLFERMVKNKVQMSCLTRQRRMLPEIRSLLTPIYGNILEDHPSVKDTNNRPPVEGMGTDTFFFTHEWEERQDALMSYVNPDEAKMIIGLVNYLMLNGVEASKITILTFYNGQRKEIFKQLCRHENLRGHTFTIVTVDSYQGEENDIVLLSLVRSNDRRKIGFLDVINRVCVALSRARRGFYLFGDAEGMAVASDLWGEVVKIMCNRSKIEQGCRPPRGQPLRVGYFLPLQCVTHKRKWWIGTPEDWNYINGGCDEKCCSVLPCGHNCTLFCHPFSHDQINCMQNTEWADYTIRGAQEDDQQYARTARENEQNRADFHINETQSVRRNGNASPEKLIEISPDLPPAASLPLKDTTNMLIDLGEEGPAEATPTLRPPPGFEAFMNLLD</sequence>
<dbReference type="GeneID" id="54290621"/>
<dbReference type="GO" id="GO:0004386">
    <property type="term" value="F:helicase activity"/>
    <property type="evidence" value="ECO:0007669"/>
    <property type="project" value="InterPro"/>
</dbReference>
<dbReference type="InterPro" id="IPR045055">
    <property type="entry name" value="DNA2/NAM7-like"/>
</dbReference>
<evidence type="ECO:0000259" key="5">
    <source>
        <dbReference type="Pfam" id="PF25396"/>
    </source>
</evidence>
<organism evidence="6 7">
    <name type="scientific">Aaosphaeria arxii CBS 175.79</name>
    <dbReference type="NCBI Taxonomy" id="1450172"/>
    <lineage>
        <taxon>Eukaryota</taxon>
        <taxon>Fungi</taxon>
        <taxon>Dikarya</taxon>
        <taxon>Ascomycota</taxon>
        <taxon>Pezizomycotina</taxon>
        <taxon>Dothideomycetes</taxon>
        <taxon>Pleosporomycetidae</taxon>
        <taxon>Pleosporales</taxon>
        <taxon>Pleosporales incertae sedis</taxon>
        <taxon>Aaosphaeria</taxon>
    </lineage>
</organism>
<dbReference type="Proteomes" id="UP000799778">
    <property type="component" value="Unassembled WGS sequence"/>
</dbReference>
<feature type="domain" description="ZNFX1" evidence="5">
    <location>
        <begin position="139"/>
        <end position="243"/>
    </location>
</feature>
<evidence type="ECO:0000313" key="7">
    <source>
        <dbReference type="Proteomes" id="UP000799778"/>
    </source>
</evidence>
<proteinExistence type="predicted"/>
<feature type="region of interest" description="Disordered" evidence="2">
    <location>
        <begin position="1"/>
        <end position="53"/>
    </location>
</feature>
<accession>A0A6A5XNB5</accession>
<keyword evidence="1" id="KW-0547">Nucleotide-binding</keyword>
<name>A0A6A5XNB5_9PLEO</name>
<dbReference type="AlphaFoldDB" id="A0A6A5XNB5"/>
<dbReference type="RefSeq" id="XP_033382961.1">
    <property type="nucleotide sequence ID" value="XM_033533224.1"/>
</dbReference>
<evidence type="ECO:0000256" key="2">
    <source>
        <dbReference type="SAM" id="MobiDB-lite"/>
    </source>
</evidence>
<dbReference type="Pfam" id="PF13086">
    <property type="entry name" value="AAA_11"/>
    <property type="match status" value="1"/>
</dbReference>
<dbReference type="SUPFAM" id="SSF52540">
    <property type="entry name" value="P-loop containing nucleoside triphosphate hydrolases"/>
    <property type="match status" value="1"/>
</dbReference>
<feature type="domain" description="DNA2/NAM7 helicase-like C-terminal" evidence="4">
    <location>
        <begin position="710"/>
        <end position="897"/>
    </location>
</feature>
<evidence type="ECO:0000256" key="1">
    <source>
        <dbReference type="ARBA" id="ARBA00022806"/>
    </source>
</evidence>
<dbReference type="OrthoDB" id="409395at2759"/>
<evidence type="ECO:0000259" key="3">
    <source>
        <dbReference type="Pfam" id="PF13086"/>
    </source>
</evidence>
<keyword evidence="1" id="KW-0067">ATP-binding</keyword>
<feature type="compositionally biased region" description="Basic and acidic residues" evidence="2">
    <location>
        <begin position="31"/>
        <end position="44"/>
    </location>
</feature>
<reference evidence="6" key="1">
    <citation type="journal article" date="2020" name="Stud. Mycol.">
        <title>101 Dothideomycetes genomes: a test case for predicting lifestyles and emergence of pathogens.</title>
        <authorList>
            <person name="Haridas S."/>
            <person name="Albert R."/>
            <person name="Binder M."/>
            <person name="Bloem J."/>
            <person name="Labutti K."/>
            <person name="Salamov A."/>
            <person name="Andreopoulos B."/>
            <person name="Baker S."/>
            <person name="Barry K."/>
            <person name="Bills G."/>
            <person name="Bluhm B."/>
            <person name="Cannon C."/>
            <person name="Castanera R."/>
            <person name="Culley D."/>
            <person name="Daum C."/>
            <person name="Ezra D."/>
            <person name="Gonzalez J."/>
            <person name="Henrissat B."/>
            <person name="Kuo A."/>
            <person name="Liang C."/>
            <person name="Lipzen A."/>
            <person name="Lutzoni F."/>
            <person name="Magnuson J."/>
            <person name="Mondo S."/>
            <person name="Nolan M."/>
            <person name="Ohm R."/>
            <person name="Pangilinan J."/>
            <person name="Park H.-J."/>
            <person name="Ramirez L."/>
            <person name="Alfaro M."/>
            <person name="Sun H."/>
            <person name="Tritt A."/>
            <person name="Yoshinaga Y."/>
            <person name="Zwiers L.-H."/>
            <person name="Turgeon B."/>
            <person name="Goodwin S."/>
            <person name="Spatafora J."/>
            <person name="Crous P."/>
            <person name="Grigoriev I."/>
        </authorList>
    </citation>
    <scope>NUCLEOTIDE SEQUENCE</scope>
    <source>
        <strain evidence="6">CBS 175.79</strain>
    </source>
</reference>
<dbReference type="FunFam" id="3.40.50.300:FF:001366">
    <property type="entry name" value="ATP binding protein, putative"/>
    <property type="match status" value="1"/>
</dbReference>
<keyword evidence="6" id="KW-0378">Hydrolase</keyword>
<dbReference type="PANTHER" id="PTHR10887">
    <property type="entry name" value="DNA2/NAM7 HELICASE FAMILY"/>
    <property type="match status" value="1"/>
</dbReference>
<dbReference type="Pfam" id="PF25396">
    <property type="entry name" value="ZNFX1"/>
    <property type="match status" value="1"/>
</dbReference>
<dbReference type="InterPro" id="IPR041677">
    <property type="entry name" value="DNA2/NAM7_AAA_11"/>
</dbReference>
<protein>
    <submittedName>
        <fullName evidence="6">P-loop containing nucleoside triphosphate hydrolase protein</fullName>
    </submittedName>
</protein>
<dbReference type="InterPro" id="IPR041679">
    <property type="entry name" value="DNA2/NAM7-like_C"/>
</dbReference>
<dbReference type="GO" id="GO:0016787">
    <property type="term" value="F:hydrolase activity"/>
    <property type="evidence" value="ECO:0007669"/>
    <property type="project" value="UniProtKB-KW"/>
</dbReference>